<organism evidence="1 2">
    <name type="scientific">Mycobacterium talmoniae</name>
    <dbReference type="NCBI Taxonomy" id="1858794"/>
    <lineage>
        <taxon>Bacteria</taxon>
        <taxon>Bacillati</taxon>
        <taxon>Actinomycetota</taxon>
        <taxon>Actinomycetes</taxon>
        <taxon>Mycobacteriales</taxon>
        <taxon>Mycobacteriaceae</taxon>
        <taxon>Mycobacterium</taxon>
    </lineage>
</organism>
<name>A0A2S8BEK2_9MYCO</name>
<accession>A0A2S8BEK2</accession>
<proteinExistence type="predicted"/>
<dbReference type="AlphaFoldDB" id="A0A2S8BEK2"/>
<evidence type="ECO:0000313" key="1">
    <source>
        <dbReference type="EMBL" id="PQM45084.1"/>
    </source>
</evidence>
<evidence type="ECO:0000313" key="2">
    <source>
        <dbReference type="Proteomes" id="UP000238296"/>
    </source>
</evidence>
<dbReference type="SUPFAM" id="SSF53474">
    <property type="entry name" value="alpha/beta-Hydrolases"/>
    <property type="match status" value="1"/>
</dbReference>
<reference evidence="1 2" key="1">
    <citation type="journal article" date="2017" name="Int. J. Syst. Evol. Microbiol.">
        <title>Mycobacterium talmoniae sp. nov., a slowly growing mycobacterium isolated from human respiratory samples.</title>
        <authorList>
            <person name="Davidson R.M."/>
            <person name="DeGroote M.A."/>
            <person name="Marola J.L."/>
            <person name="Buss S."/>
            <person name="Jones V."/>
            <person name="McNeil M.R."/>
            <person name="Freifeld A.G."/>
            <person name="Elaine Epperson L."/>
            <person name="Hasan N.A."/>
            <person name="Jackson M."/>
            <person name="Iwen P.C."/>
            <person name="Salfinger M."/>
            <person name="Strong M."/>
        </authorList>
    </citation>
    <scope>NUCLEOTIDE SEQUENCE [LARGE SCALE GENOMIC DNA]</scope>
    <source>
        <strain evidence="1 2">ATCC BAA-2683</strain>
    </source>
</reference>
<dbReference type="EMBL" id="PPEA01000671">
    <property type="protein sequence ID" value="PQM45084.1"/>
    <property type="molecule type" value="Genomic_DNA"/>
</dbReference>
<protein>
    <recommendedName>
        <fullName evidence="3">Peptidase S9 prolyl oligopeptidase catalytic domain-containing protein</fullName>
    </recommendedName>
</protein>
<gene>
    <name evidence="1" type="ORF">C1Y40_04753</name>
</gene>
<evidence type="ECO:0008006" key="3">
    <source>
        <dbReference type="Google" id="ProtNLM"/>
    </source>
</evidence>
<sequence length="71" mass="8256">MLMQLGTNDRVAPPNAARRAARKAGYWAQLREYPIDHLDTFENPWQRRALADQLDFLTRVLDPLRSAAIHR</sequence>
<comment type="caution">
    <text evidence="1">The sequence shown here is derived from an EMBL/GenBank/DDBJ whole genome shotgun (WGS) entry which is preliminary data.</text>
</comment>
<dbReference type="InterPro" id="IPR029058">
    <property type="entry name" value="AB_hydrolase_fold"/>
</dbReference>
<dbReference type="Proteomes" id="UP000238296">
    <property type="component" value="Unassembled WGS sequence"/>
</dbReference>